<dbReference type="GO" id="GO:0016747">
    <property type="term" value="F:acyltransferase activity, transferring groups other than amino-acyl groups"/>
    <property type="evidence" value="ECO:0007669"/>
    <property type="project" value="InterPro"/>
</dbReference>
<evidence type="ECO:0000259" key="1">
    <source>
        <dbReference type="PROSITE" id="PS51186"/>
    </source>
</evidence>
<dbReference type="InterPro" id="IPR016181">
    <property type="entry name" value="Acyl_CoA_acyltransferase"/>
</dbReference>
<keyword evidence="2" id="KW-0012">Acyltransferase</keyword>
<organism evidence="2 3">
    <name type="scientific">Akanthomyces lecanii RCEF 1005</name>
    <dbReference type="NCBI Taxonomy" id="1081108"/>
    <lineage>
        <taxon>Eukaryota</taxon>
        <taxon>Fungi</taxon>
        <taxon>Dikarya</taxon>
        <taxon>Ascomycota</taxon>
        <taxon>Pezizomycotina</taxon>
        <taxon>Sordariomycetes</taxon>
        <taxon>Hypocreomycetidae</taxon>
        <taxon>Hypocreales</taxon>
        <taxon>Cordycipitaceae</taxon>
        <taxon>Akanthomyces</taxon>
        <taxon>Cordyceps confragosa</taxon>
    </lineage>
</organism>
<dbReference type="InterPro" id="IPR000182">
    <property type="entry name" value="GNAT_dom"/>
</dbReference>
<protein>
    <submittedName>
        <fullName evidence="2">Acyl-CoA N-acyltransferase</fullName>
    </submittedName>
</protein>
<dbReference type="PANTHER" id="PTHR43415:SF3">
    <property type="entry name" value="GNAT-FAMILY ACETYLTRANSFERASE"/>
    <property type="match status" value="1"/>
</dbReference>
<dbReference type="EMBL" id="AZHF01000011">
    <property type="protein sequence ID" value="OAA69410.1"/>
    <property type="molecule type" value="Genomic_DNA"/>
</dbReference>
<name>A0A168AZJ9_CORDF</name>
<sequence>MDEANPFRSERLEYRGYDPDEHDEFFAAMQKEPLAFVSSSASILRPVNKKHIEEIRKDLIEKSLLFVIVYRVDLDPSKSQPVGSVSLGSSDTDMSHHRCSGLAIDIVREHQGHGYGREVLDWTLAWAFEKAGLHRVELEYLGWNERVRPLYERAGFVEEGRRRKCYFKDGKWWDEILMGILDNEWKLRLPSAAQA</sequence>
<evidence type="ECO:0000313" key="3">
    <source>
        <dbReference type="Proteomes" id="UP000076881"/>
    </source>
</evidence>
<dbReference type="SUPFAM" id="SSF55729">
    <property type="entry name" value="Acyl-CoA N-acyltransferases (Nat)"/>
    <property type="match status" value="1"/>
</dbReference>
<accession>A0A168AZJ9</accession>
<dbReference type="Gene3D" id="3.40.630.30">
    <property type="match status" value="1"/>
</dbReference>
<dbReference type="Pfam" id="PF00583">
    <property type="entry name" value="Acetyltransf_1"/>
    <property type="match status" value="1"/>
</dbReference>
<keyword evidence="2" id="KW-0808">Transferase</keyword>
<dbReference type="PANTHER" id="PTHR43415">
    <property type="entry name" value="SPERMIDINE N(1)-ACETYLTRANSFERASE"/>
    <property type="match status" value="1"/>
</dbReference>
<dbReference type="AlphaFoldDB" id="A0A168AZJ9"/>
<dbReference type="Proteomes" id="UP000076881">
    <property type="component" value="Unassembled WGS sequence"/>
</dbReference>
<comment type="caution">
    <text evidence="2">The sequence shown here is derived from an EMBL/GenBank/DDBJ whole genome shotgun (WGS) entry which is preliminary data.</text>
</comment>
<dbReference type="CDD" id="cd04301">
    <property type="entry name" value="NAT_SF"/>
    <property type="match status" value="1"/>
</dbReference>
<gene>
    <name evidence="2" type="ORF">LEL_10286</name>
</gene>
<keyword evidence="3" id="KW-1185">Reference proteome</keyword>
<feature type="domain" description="N-acetyltransferase" evidence="1">
    <location>
        <begin position="12"/>
        <end position="183"/>
    </location>
</feature>
<reference evidence="2 3" key="1">
    <citation type="journal article" date="2016" name="Genome Biol. Evol.">
        <title>Divergent and convergent evolution of fungal pathogenicity.</title>
        <authorList>
            <person name="Shang Y."/>
            <person name="Xiao G."/>
            <person name="Zheng P."/>
            <person name="Cen K."/>
            <person name="Zhan S."/>
            <person name="Wang C."/>
        </authorList>
    </citation>
    <scope>NUCLEOTIDE SEQUENCE [LARGE SCALE GENOMIC DNA]</scope>
    <source>
        <strain evidence="2 3">RCEF 1005</strain>
    </source>
</reference>
<dbReference type="PROSITE" id="PS51186">
    <property type="entry name" value="GNAT"/>
    <property type="match status" value="1"/>
</dbReference>
<evidence type="ECO:0000313" key="2">
    <source>
        <dbReference type="EMBL" id="OAA69410.1"/>
    </source>
</evidence>
<dbReference type="OrthoDB" id="64477at2759"/>
<proteinExistence type="predicted"/>